<dbReference type="AlphaFoldDB" id="A0A813G6Q5"/>
<dbReference type="PROSITE" id="PS51166">
    <property type="entry name" value="CBM20"/>
    <property type="match status" value="1"/>
</dbReference>
<sequence>MASLVGSPSVSVIFQVRAATNFGDKIVLVGSGDAMGNWDPEISGLALSTTAEDYPLWKSSPVILAASTLGAPLAEYKYVRIKGDGKVEWEAYGENRKVPADALQE</sequence>
<dbReference type="SMART" id="SM01065">
    <property type="entry name" value="CBM_2"/>
    <property type="match status" value="1"/>
</dbReference>
<dbReference type="EMBL" id="CAJNNV010000890">
    <property type="protein sequence ID" value="CAE8583812.1"/>
    <property type="molecule type" value="Genomic_DNA"/>
</dbReference>
<dbReference type="CDD" id="cd05467">
    <property type="entry name" value="CBM20"/>
    <property type="match status" value="1"/>
</dbReference>
<protein>
    <recommendedName>
        <fullName evidence="1">CBM20 domain-containing protein</fullName>
    </recommendedName>
</protein>
<dbReference type="GO" id="GO:2001070">
    <property type="term" value="F:starch binding"/>
    <property type="evidence" value="ECO:0007669"/>
    <property type="project" value="InterPro"/>
</dbReference>
<gene>
    <name evidence="2" type="ORF">PGLA1383_LOCUS2762</name>
    <name evidence="3" type="ORF">PGLA2088_LOCUS68</name>
</gene>
<accession>A0A813G6Q5</accession>
<feature type="domain" description="CBM20" evidence="1">
    <location>
        <begin position="4"/>
        <end position="105"/>
    </location>
</feature>
<evidence type="ECO:0000313" key="4">
    <source>
        <dbReference type="Proteomes" id="UP000626109"/>
    </source>
</evidence>
<dbReference type="Pfam" id="PF00686">
    <property type="entry name" value="CBM_20"/>
    <property type="match status" value="1"/>
</dbReference>
<evidence type="ECO:0000259" key="1">
    <source>
        <dbReference type="PROSITE" id="PS51166"/>
    </source>
</evidence>
<dbReference type="SUPFAM" id="SSF49452">
    <property type="entry name" value="Starch-binding domain-like"/>
    <property type="match status" value="1"/>
</dbReference>
<dbReference type="EMBL" id="CAJNNW010000046">
    <property type="protein sequence ID" value="CAE8622622.1"/>
    <property type="molecule type" value="Genomic_DNA"/>
</dbReference>
<dbReference type="Gene3D" id="2.60.40.10">
    <property type="entry name" value="Immunoglobulins"/>
    <property type="match status" value="1"/>
</dbReference>
<keyword evidence="5" id="KW-1185">Reference proteome</keyword>
<name>A0A813G6Q5_POLGL</name>
<evidence type="ECO:0000313" key="2">
    <source>
        <dbReference type="EMBL" id="CAE8583812.1"/>
    </source>
</evidence>
<dbReference type="Proteomes" id="UP000626109">
    <property type="component" value="Unassembled WGS sequence"/>
</dbReference>
<feature type="non-terminal residue" evidence="3">
    <location>
        <position position="105"/>
    </location>
</feature>
<evidence type="ECO:0000313" key="5">
    <source>
        <dbReference type="Proteomes" id="UP000654075"/>
    </source>
</evidence>
<comment type="caution">
    <text evidence="3">The sequence shown here is derived from an EMBL/GenBank/DDBJ whole genome shotgun (WGS) entry which is preliminary data.</text>
</comment>
<organism evidence="3 4">
    <name type="scientific">Polarella glacialis</name>
    <name type="common">Dinoflagellate</name>
    <dbReference type="NCBI Taxonomy" id="89957"/>
    <lineage>
        <taxon>Eukaryota</taxon>
        <taxon>Sar</taxon>
        <taxon>Alveolata</taxon>
        <taxon>Dinophyceae</taxon>
        <taxon>Suessiales</taxon>
        <taxon>Suessiaceae</taxon>
        <taxon>Polarella</taxon>
    </lineage>
</organism>
<dbReference type="InterPro" id="IPR002044">
    <property type="entry name" value="CBM20"/>
</dbReference>
<dbReference type="InterPro" id="IPR013783">
    <property type="entry name" value="Ig-like_fold"/>
</dbReference>
<dbReference type="Proteomes" id="UP000654075">
    <property type="component" value="Unassembled WGS sequence"/>
</dbReference>
<proteinExistence type="predicted"/>
<evidence type="ECO:0000313" key="3">
    <source>
        <dbReference type="EMBL" id="CAE8622622.1"/>
    </source>
</evidence>
<reference evidence="3" key="1">
    <citation type="submission" date="2021-02" db="EMBL/GenBank/DDBJ databases">
        <authorList>
            <person name="Dougan E. K."/>
            <person name="Rhodes N."/>
            <person name="Thang M."/>
            <person name="Chan C."/>
        </authorList>
    </citation>
    <scope>NUCLEOTIDE SEQUENCE</scope>
</reference>
<dbReference type="OrthoDB" id="60843at2759"/>
<dbReference type="InterPro" id="IPR013784">
    <property type="entry name" value="Carb-bd-like_fold"/>
</dbReference>